<keyword evidence="7 11" id="KW-1133">Transmembrane helix</keyword>
<keyword evidence="8 11" id="KW-0472">Membrane</keyword>
<dbReference type="InterPro" id="IPR035906">
    <property type="entry name" value="MetI-like_sf"/>
</dbReference>
<dbReference type="Gene3D" id="1.10.3720.10">
    <property type="entry name" value="MetI-like"/>
    <property type="match status" value="1"/>
</dbReference>
<comment type="caution">
    <text evidence="14">The sequence shown here is derived from an EMBL/GenBank/DDBJ whole genome shotgun (WGS) entry which is preliminary data.</text>
</comment>
<evidence type="ECO:0000256" key="7">
    <source>
        <dbReference type="ARBA" id="ARBA00022989"/>
    </source>
</evidence>
<evidence type="ECO:0000256" key="4">
    <source>
        <dbReference type="ARBA" id="ARBA00022475"/>
    </source>
</evidence>
<dbReference type="PANTHER" id="PTHR43848">
    <property type="entry name" value="PUTRESCINE TRANSPORT SYSTEM PERMEASE PROTEIN POTI"/>
    <property type="match status" value="1"/>
</dbReference>
<protein>
    <recommendedName>
        <fullName evidence="10">Spermidine/putrescine transport system permease protein PotC</fullName>
    </recommendedName>
</protein>
<accession>A0A6L5R061</accession>
<evidence type="ECO:0000256" key="11">
    <source>
        <dbReference type="RuleBase" id="RU363032"/>
    </source>
</evidence>
<dbReference type="GO" id="GO:0055085">
    <property type="term" value="P:transmembrane transport"/>
    <property type="evidence" value="ECO:0007669"/>
    <property type="project" value="InterPro"/>
</dbReference>
<evidence type="ECO:0000256" key="10">
    <source>
        <dbReference type="ARBA" id="ARBA00039580"/>
    </source>
</evidence>
<evidence type="ECO:0000313" key="14">
    <source>
        <dbReference type="EMBL" id="MRX43401.1"/>
    </source>
</evidence>
<evidence type="ECO:0000256" key="5">
    <source>
        <dbReference type="ARBA" id="ARBA00022519"/>
    </source>
</evidence>
<proteinExistence type="inferred from homology"/>
<comment type="function">
    <text evidence="9">Required for the activity of the bacterial periplasmic transport system of putrescine and spermidine.</text>
</comment>
<dbReference type="CDD" id="cd06261">
    <property type="entry name" value="TM_PBP2"/>
    <property type="match status" value="1"/>
</dbReference>
<dbReference type="EMBL" id="WKJD01000010">
    <property type="protein sequence ID" value="MRX43401.1"/>
    <property type="molecule type" value="Genomic_DNA"/>
</dbReference>
<feature type="transmembrane region" description="Helical" evidence="11">
    <location>
        <begin position="41"/>
        <end position="66"/>
    </location>
</feature>
<comment type="similarity">
    <text evidence="2">Belongs to the binding-protein-dependent transport system permease family. CysTW subfamily.</text>
</comment>
<feature type="domain" description="ABC transmembrane type-1" evidence="13">
    <location>
        <begin position="96"/>
        <end position="291"/>
    </location>
</feature>
<sequence length="312" mass="33005">MTTTAPEATLTDAAPGVAEATAPRTPPAPVARRARRSPVDIGLTVWSVLVFLFLFAPIIVILVYSFNNGRLLIAWNEFGFEPYRALWEKPAVRDAVAVSLRTGAIAAVLATLLGTLAGIALARKPGKWALWFIGLLLLVSVTPEIVDAVALLPWLVFLGQDAGLSIFNDGTVRLVVGHSLFSTAVVTYIVRARLVGLDAQLEEASADLYARPLTTFRRVTLPLAMPAVLAGLLLSFTLSLDNTVVAAFVQVSGSTPWPVYVLSALRGGLRPEIAAVSTVMLLLTLAALALVAVVLKRAGDSATQIARTMSGG</sequence>
<dbReference type="RefSeq" id="WP_154345721.1">
    <property type="nucleotide sequence ID" value="NZ_WKJD01000010.1"/>
</dbReference>
<evidence type="ECO:0000256" key="3">
    <source>
        <dbReference type="ARBA" id="ARBA00022448"/>
    </source>
</evidence>
<organism evidence="14 15">
    <name type="scientific">Agromyces kandeliae</name>
    <dbReference type="NCBI Taxonomy" id="2666141"/>
    <lineage>
        <taxon>Bacteria</taxon>
        <taxon>Bacillati</taxon>
        <taxon>Actinomycetota</taxon>
        <taxon>Actinomycetes</taxon>
        <taxon>Micrococcales</taxon>
        <taxon>Microbacteriaceae</taxon>
        <taxon>Agromyces</taxon>
    </lineage>
</organism>
<feature type="region of interest" description="Disordered" evidence="12">
    <location>
        <begin position="1"/>
        <end position="31"/>
    </location>
</feature>
<evidence type="ECO:0000313" key="15">
    <source>
        <dbReference type="Proteomes" id="UP000476511"/>
    </source>
</evidence>
<evidence type="ECO:0000259" key="13">
    <source>
        <dbReference type="PROSITE" id="PS50928"/>
    </source>
</evidence>
<evidence type="ECO:0000256" key="9">
    <source>
        <dbReference type="ARBA" id="ARBA00037216"/>
    </source>
</evidence>
<comment type="subcellular location">
    <subcellularLocation>
        <location evidence="1">Cell inner membrane</location>
        <topology evidence="1">Multi-pass membrane protein</topology>
    </subcellularLocation>
    <subcellularLocation>
        <location evidence="11">Cell membrane</location>
        <topology evidence="11">Multi-pass membrane protein</topology>
    </subcellularLocation>
</comment>
<dbReference type="Proteomes" id="UP000476511">
    <property type="component" value="Unassembled WGS sequence"/>
</dbReference>
<keyword evidence="3 11" id="KW-0813">Transport</keyword>
<feature type="transmembrane region" description="Helical" evidence="11">
    <location>
        <begin position="129"/>
        <end position="152"/>
    </location>
</feature>
<dbReference type="InterPro" id="IPR000515">
    <property type="entry name" value="MetI-like"/>
</dbReference>
<dbReference type="InterPro" id="IPR051789">
    <property type="entry name" value="Bact_Polyamine_Transport"/>
</dbReference>
<keyword evidence="6 11" id="KW-0812">Transmembrane</keyword>
<evidence type="ECO:0000256" key="6">
    <source>
        <dbReference type="ARBA" id="ARBA00022692"/>
    </source>
</evidence>
<evidence type="ECO:0000256" key="8">
    <source>
        <dbReference type="ARBA" id="ARBA00023136"/>
    </source>
</evidence>
<evidence type="ECO:0000256" key="12">
    <source>
        <dbReference type="SAM" id="MobiDB-lite"/>
    </source>
</evidence>
<name>A0A6L5R061_9MICO</name>
<feature type="transmembrane region" description="Helical" evidence="11">
    <location>
        <begin position="273"/>
        <end position="295"/>
    </location>
</feature>
<dbReference type="Pfam" id="PF00528">
    <property type="entry name" value="BPD_transp_1"/>
    <property type="match status" value="1"/>
</dbReference>
<evidence type="ECO:0000256" key="2">
    <source>
        <dbReference type="ARBA" id="ARBA00007069"/>
    </source>
</evidence>
<feature type="transmembrane region" description="Helical" evidence="11">
    <location>
        <begin position="103"/>
        <end position="122"/>
    </location>
</feature>
<keyword evidence="15" id="KW-1185">Reference proteome</keyword>
<dbReference type="PANTHER" id="PTHR43848:SF5">
    <property type="entry name" value="SPERMIDINE_PUTRESCINE TRANSPORT SYSTEM PERMEASE PROTEIN POTC"/>
    <property type="match status" value="1"/>
</dbReference>
<dbReference type="SUPFAM" id="SSF161098">
    <property type="entry name" value="MetI-like"/>
    <property type="match status" value="1"/>
</dbReference>
<reference evidence="14 15" key="1">
    <citation type="submission" date="2019-11" db="EMBL/GenBank/DDBJ databases">
        <title>Agromyces kandeliae sp. nov., isolated from mangrove soil.</title>
        <authorList>
            <person name="Wang R."/>
        </authorList>
    </citation>
    <scope>NUCLEOTIDE SEQUENCE [LARGE SCALE GENOMIC DNA]</scope>
    <source>
        <strain evidence="14 15">Q22</strain>
    </source>
</reference>
<evidence type="ECO:0000256" key="1">
    <source>
        <dbReference type="ARBA" id="ARBA00004429"/>
    </source>
</evidence>
<dbReference type="PROSITE" id="PS50928">
    <property type="entry name" value="ABC_TM1"/>
    <property type="match status" value="1"/>
</dbReference>
<gene>
    <name evidence="14" type="ORF">GJR97_06625</name>
</gene>
<keyword evidence="5" id="KW-0997">Cell inner membrane</keyword>
<feature type="transmembrane region" description="Helical" evidence="11">
    <location>
        <begin position="172"/>
        <end position="190"/>
    </location>
</feature>
<keyword evidence="4" id="KW-1003">Cell membrane</keyword>
<dbReference type="GO" id="GO:0005886">
    <property type="term" value="C:plasma membrane"/>
    <property type="evidence" value="ECO:0007669"/>
    <property type="project" value="UniProtKB-SubCell"/>
</dbReference>
<feature type="transmembrane region" description="Helical" evidence="11">
    <location>
        <begin position="227"/>
        <end position="253"/>
    </location>
</feature>
<dbReference type="AlphaFoldDB" id="A0A6L5R061"/>